<dbReference type="Gene3D" id="3.60.40.10">
    <property type="entry name" value="PPM-type phosphatase domain"/>
    <property type="match status" value="2"/>
</dbReference>
<dbReference type="PANTHER" id="PTHR12320">
    <property type="entry name" value="PROTEIN PHOSPHATASE 2C"/>
    <property type="match status" value="1"/>
</dbReference>
<keyword evidence="1" id="KW-0904">Protein phosphatase</keyword>
<dbReference type="Proteomes" id="UP000018144">
    <property type="component" value="Unassembled WGS sequence"/>
</dbReference>
<reference evidence="3 4" key="1">
    <citation type="journal article" date="2013" name="PLoS Genet.">
        <title>The genome and development-dependent transcriptomes of Pyronema confluens: a window into fungal evolution.</title>
        <authorList>
            <person name="Traeger S."/>
            <person name="Altegoer F."/>
            <person name="Freitag M."/>
            <person name="Gabaldon T."/>
            <person name="Kempken F."/>
            <person name="Kumar A."/>
            <person name="Marcet-Houben M."/>
            <person name="Poggeler S."/>
            <person name="Stajich J.E."/>
            <person name="Nowrousian M."/>
        </authorList>
    </citation>
    <scope>NUCLEOTIDE SEQUENCE [LARGE SCALE GENOMIC DNA]</scope>
    <source>
        <strain evidence="4">CBS 100304</strain>
        <tissue evidence="3">Vegetative mycelium</tissue>
    </source>
</reference>
<dbReference type="GO" id="GO:0004722">
    <property type="term" value="F:protein serine/threonine phosphatase activity"/>
    <property type="evidence" value="ECO:0007669"/>
    <property type="project" value="UniProtKB-EC"/>
</dbReference>
<dbReference type="EC" id="3.1.3.16" evidence="1"/>
<evidence type="ECO:0000256" key="1">
    <source>
        <dbReference type="RuleBase" id="RU366020"/>
    </source>
</evidence>
<dbReference type="InterPro" id="IPR039123">
    <property type="entry name" value="PPTC7"/>
</dbReference>
<comment type="cofactor">
    <cofactor evidence="1">
        <name>Mn(2+)</name>
        <dbReference type="ChEBI" id="CHEBI:29035"/>
    </cofactor>
</comment>
<evidence type="ECO:0000313" key="4">
    <source>
        <dbReference type="Proteomes" id="UP000018144"/>
    </source>
</evidence>
<keyword evidence="4" id="KW-1185">Reference proteome</keyword>
<gene>
    <name evidence="3" type="ORF">PCON_09449</name>
</gene>
<keyword evidence="1" id="KW-0378">Hydrolase</keyword>
<comment type="catalytic activity">
    <reaction evidence="1">
        <text>O-phospho-L-threonyl-[protein] + H2O = L-threonyl-[protein] + phosphate</text>
        <dbReference type="Rhea" id="RHEA:47004"/>
        <dbReference type="Rhea" id="RHEA-COMP:11060"/>
        <dbReference type="Rhea" id="RHEA-COMP:11605"/>
        <dbReference type="ChEBI" id="CHEBI:15377"/>
        <dbReference type="ChEBI" id="CHEBI:30013"/>
        <dbReference type="ChEBI" id="CHEBI:43474"/>
        <dbReference type="ChEBI" id="CHEBI:61977"/>
        <dbReference type="EC" id="3.1.3.16"/>
    </reaction>
</comment>
<dbReference type="InterPro" id="IPR001932">
    <property type="entry name" value="PPM-type_phosphatase-like_dom"/>
</dbReference>
<evidence type="ECO:0000313" key="3">
    <source>
        <dbReference type="EMBL" id="CCX30848.1"/>
    </source>
</evidence>
<keyword evidence="1" id="KW-0464">Manganese</keyword>
<keyword evidence="1" id="KW-0479">Metal-binding</keyword>
<comment type="similarity">
    <text evidence="1">Belongs to the PP2C family.</text>
</comment>
<evidence type="ECO:0000259" key="2">
    <source>
        <dbReference type="PROSITE" id="PS51746"/>
    </source>
</evidence>
<dbReference type="EMBL" id="HF935497">
    <property type="protein sequence ID" value="CCX30848.1"/>
    <property type="molecule type" value="Genomic_DNA"/>
</dbReference>
<dbReference type="PANTHER" id="PTHR12320:SF1">
    <property type="entry name" value="PROTEIN PHOSPHATASE PTC7 HOMOLOG"/>
    <property type="match status" value="1"/>
</dbReference>
<dbReference type="PROSITE" id="PS51746">
    <property type="entry name" value="PPM_2"/>
    <property type="match status" value="1"/>
</dbReference>
<dbReference type="SMART" id="SM00332">
    <property type="entry name" value="PP2Cc"/>
    <property type="match status" value="1"/>
</dbReference>
<comment type="catalytic activity">
    <reaction evidence="1">
        <text>O-phospho-L-seryl-[protein] + H2O = L-seryl-[protein] + phosphate</text>
        <dbReference type="Rhea" id="RHEA:20629"/>
        <dbReference type="Rhea" id="RHEA-COMP:9863"/>
        <dbReference type="Rhea" id="RHEA-COMP:11604"/>
        <dbReference type="ChEBI" id="CHEBI:15377"/>
        <dbReference type="ChEBI" id="CHEBI:29999"/>
        <dbReference type="ChEBI" id="CHEBI:43474"/>
        <dbReference type="ChEBI" id="CHEBI:83421"/>
        <dbReference type="EC" id="3.1.3.16"/>
    </reaction>
</comment>
<dbReference type="OrthoDB" id="60843at2759"/>
<sequence>MPHFTSRLLRFAVPSTRQFSTTRNAAAMKYHIACAYSSKGTTYHPERDLWTLTADSTIPFPHRDVHRSDAGQDAFFVSRPACAPGSVAVGIADGVTRFGGFDFDSTFFSQGLCARMAEAEPVSSAVEIISIGFDKLKMSGNIFGGSTACVALFDREGNVSTANLGDSGLVILRAGKGAYQTKTQRMIGGAAQLAIPPLEMEKEIISDLPGTAYLDEHKIQHGDVVLLATDGLWDNLKRLKDANTEDPGSVIDMVTEAMVGCGAWVKNAQGGQESVSVYPGLEHMIATKTDGIESCVAKTVLGKVKVASDKPEGKKDDITVMVVFATAEGGERDMT</sequence>
<dbReference type="InterPro" id="IPR036457">
    <property type="entry name" value="PPM-type-like_dom_sf"/>
</dbReference>
<feature type="domain" description="PPM-type phosphatase" evidence="2">
    <location>
        <begin position="52"/>
        <end position="325"/>
    </location>
</feature>
<dbReference type="OMA" id="HIACAYS"/>
<organism evidence="3 4">
    <name type="scientific">Pyronema omphalodes (strain CBS 100304)</name>
    <name type="common">Pyronema confluens</name>
    <dbReference type="NCBI Taxonomy" id="1076935"/>
    <lineage>
        <taxon>Eukaryota</taxon>
        <taxon>Fungi</taxon>
        <taxon>Dikarya</taxon>
        <taxon>Ascomycota</taxon>
        <taxon>Pezizomycotina</taxon>
        <taxon>Pezizomycetes</taxon>
        <taxon>Pezizales</taxon>
        <taxon>Pyronemataceae</taxon>
        <taxon>Pyronema</taxon>
    </lineage>
</organism>
<dbReference type="AlphaFoldDB" id="U4LG22"/>
<keyword evidence="1" id="KW-0460">Magnesium</keyword>
<comment type="cofactor">
    <cofactor evidence="1">
        <name>Mg(2+)</name>
        <dbReference type="ChEBI" id="CHEBI:18420"/>
    </cofactor>
</comment>
<accession>U4LG22</accession>
<dbReference type="eggNOG" id="KOG1379">
    <property type="taxonomic scope" value="Eukaryota"/>
</dbReference>
<dbReference type="STRING" id="1076935.U4LG22"/>
<dbReference type="GO" id="GO:0046872">
    <property type="term" value="F:metal ion binding"/>
    <property type="evidence" value="ECO:0007669"/>
    <property type="project" value="UniProtKB-UniRule"/>
</dbReference>
<name>U4LG22_PYROM</name>
<dbReference type="SUPFAM" id="SSF81606">
    <property type="entry name" value="PP2C-like"/>
    <property type="match status" value="1"/>
</dbReference>
<proteinExistence type="inferred from homology"/>
<protein>
    <recommendedName>
        <fullName evidence="1">Protein phosphatase</fullName>
        <ecNumber evidence="1">3.1.3.16</ecNumber>
    </recommendedName>
</protein>